<reference evidence="1" key="1">
    <citation type="submission" date="2022-09" db="EMBL/GenBank/DDBJ databases">
        <title>Tahibacter sp. nov., isolated from a fresh water.</title>
        <authorList>
            <person name="Baek J.H."/>
            <person name="Lee J.K."/>
            <person name="Kim J.M."/>
            <person name="Jeon C.O."/>
        </authorList>
    </citation>
    <scope>NUCLEOTIDE SEQUENCE</scope>
    <source>
        <strain evidence="1">W38</strain>
    </source>
</reference>
<dbReference type="PROSITE" id="PS51009">
    <property type="entry name" value="CYTCII"/>
    <property type="match status" value="1"/>
</dbReference>
<evidence type="ECO:0000313" key="2">
    <source>
        <dbReference type="Proteomes" id="UP001064632"/>
    </source>
</evidence>
<dbReference type="SUPFAM" id="SSF47175">
    <property type="entry name" value="Cytochromes"/>
    <property type="match status" value="1"/>
</dbReference>
<dbReference type="InterPro" id="IPR010980">
    <property type="entry name" value="Cyt_c/b562"/>
</dbReference>
<proteinExistence type="predicted"/>
<dbReference type="Pfam" id="PF01322">
    <property type="entry name" value="Cytochrom_C_2"/>
    <property type="match status" value="1"/>
</dbReference>
<dbReference type="Gene3D" id="1.20.120.10">
    <property type="entry name" value="Cytochrome c/b562"/>
    <property type="match status" value="1"/>
</dbReference>
<dbReference type="RefSeq" id="WP_261693683.1">
    <property type="nucleotide sequence ID" value="NZ_CP104694.1"/>
</dbReference>
<dbReference type="InterPro" id="IPR002321">
    <property type="entry name" value="Cyt_c_II"/>
</dbReference>
<sequence>MRSVILLLTGLLVGALATFSASNALRLRNAWPRGVMAVIQHHFAALQNAQRDKRCTADTLRPHLDMLAAISADIEPAHPDAAQTPDFRTQARRFADTTQRLASAPPADCPALDREVSALKDACNACHRDYR</sequence>
<dbReference type="EMBL" id="CP104694">
    <property type="protein sequence ID" value="UXI66703.1"/>
    <property type="molecule type" value="Genomic_DNA"/>
</dbReference>
<keyword evidence="2" id="KW-1185">Reference proteome</keyword>
<accession>A0ABY6BC12</accession>
<dbReference type="Proteomes" id="UP001064632">
    <property type="component" value="Chromosome"/>
</dbReference>
<name>A0ABY6BC12_9GAMM</name>
<organism evidence="1 2">
    <name type="scientific">Tahibacter amnicola</name>
    <dbReference type="NCBI Taxonomy" id="2976241"/>
    <lineage>
        <taxon>Bacteria</taxon>
        <taxon>Pseudomonadati</taxon>
        <taxon>Pseudomonadota</taxon>
        <taxon>Gammaproteobacteria</taxon>
        <taxon>Lysobacterales</taxon>
        <taxon>Rhodanobacteraceae</taxon>
        <taxon>Tahibacter</taxon>
    </lineage>
</organism>
<evidence type="ECO:0008006" key="3">
    <source>
        <dbReference type="Google" id="ProtNLM"/>
    </source>
</evidence>
<gene>
    <name evidence="1" type="ORF">N4264_18380</name>
</gene>
<protein>
    <recommendedName>
        <fullName evidence="3">Cytochrome c</fullName>
    </recommendedName>
</protein>
<evidence type="ECO:0000313" key="1">
    <source>
        <dbReference type="EMBL" id="UXI66703.1"/>
    </source>
</evidence>